<accession>B8HHK5</accession>
<keyword evidence="3" id="KW-1185">Reference proteome</keyword>
<gene>
    <name evidence="2" type="ordered locus">Achl_3951</name>
</gene>
<evidence type="ECO:0000313" key="3">
    <source>
        <dbReference type="Proteomes" id="UP000002505"/>
    </source>
</evidence>
<keyword evidence="1" id="KW-0812">Transmembrane</keyword>
<keyword evidence="1" id="KW-1133">Transmembrane helix</keyword>
<geneLocation type="plasmid" evidence="2 3">
    <name>pACHL01</name>
</geneLocation>
<keyword evidence="2" id="KW-0614">Plasmid</keyword>
<dbReference type="AlphaFoldDB" id="B8HHK5"/>
<proteinExistence type="predicted"/>
<dbReference type="KEGG" id="ach:Achl_3951"/>
<sequence>MTFAVLIAFYLGVPVIIALLSIRPILLHHSIQLTDEQVGSLPPFLSTLLEKRLTAFVRREGCTLTGDSRIQRRLDLFAALKSRTPEQLRRIKHLTRLGLSADIPKDLKDLHDIRA</sequence>
<dbReference type="RefSeq" id="WP_012622919.1">
    <property type="nucleotide sequence ID" value="NC_011879.1"/>
</dbReference>
<organism evidence="2 3">
    <name type="scientific">Pseudarthrobacter chlorophenolicus (strain ATCC 700700 / DSM 12829 / CIP 107037 / JCM 12360 / KCTC 9906 / NCIMB 13794 / A6)</name>
    <name type="common">Arthrobacter chlorophenolicus</name>
    <dbReference type="NCBI Taxonomy" id="452863"/>
    <lineage>
        <taxon>Bacteria</taxon>
        <taxon>Bacillati</taxon>
        <taxon>Actinomycetota</taxon>
        <taxon>Actinomycetes</taxon>
        <taxon>Micrococcales</taxon>
        <taxon>Micrococcaceae</taxon>
        <taxon>Pseudarthrobacter</taxon>
    </lineage>
</organism>
<name>B8HHK5_PSECP</name>
<protein>
    <submittedName>
        <fullName evidence="2">Uncharacterized protein</fullName>
    </submittedName>
</protein>
<keyword evidence="1" id="KW-0472">Membrane</keyword>
<dbReference type="HOGENOM" id="CLU_2103932_0_0_11"/>
<feature type="transmembrane region" description="Helical" evidence="1">
    <location>
        <begin position="6"/>
        <end position="26"/>
    </location>
</feature>
<reference evidence="2" key="1">
    <citation type="submission" date="2009-01" db="EMBL/GenBank/DDBJ databases">
        <title>Complete sequence of plasmid1 of Arthrobacter chlorophenolicus A6.</title>
        <authorList>
            <consortium name="US DOE Joint Genome Institute"/>
            <person name="Lucas S."/>
            <person name="Copeland A."/>
            <person name="Lapidus A."/>
            <person name="Glavina del Rio T."/>
            <person name="Tice H."/>
            <person name="Bruce D."/>
            <person name="Goodwin L."/>
            <person name="Pitluck S."/>
            <person name="Goltsman E."/>
            <person name="Clum A."/>
            <person name="Larimer F."/>
            <person name="Land M."/>
            <person name="Hauser L."/>
            <person name="Kyrpides N."/>
            <person name="Mikhailova N."/>
            <person name="Jansson J."/>
            <person name="Richardson P."/>
        </authorList>
    </citation>
    <scope>NUCLEOTIDE SEQUENCE [LARGE SCALE GENOMIC DNA]</scope>
    <source>
        <strain evidence="2">A6</strain>
        <plasmid evidence="2">pACHL01</plasmid>
    </source>
</reference>
<dbReference type="EMBL" id="CP001342">
    <property type="protein sequence ID" value="ACL41902.1"/>
    <property type="molecule type" value="Genomic_DNA"/>
</dbReference>
<dbReference type="Proteomes" id="UP000002505">
    <property type="component" value="Plasmid pACHL01"/>
</dbReference>
<evidence type="ECO:0000313" key="2">
    <source>
        <dbReference type="EMBL" id="ACL41902.1"/>
    </source>
</evidence>
<evidence type="ECO:0000256" key="1">
    <source>
        <dbReference type="SAM" id="Phobius"/>
    </source>
</evidence>